<gene>
    <name evidence="7" type="ORF">RradSPS_2356</name>
    <name evidence="8" type="ORF">SIL72_13530</name>
</gene>
<dbReference type="SUPFAM" id="SSF52540">
    <property type="entry name" value="P-loop containing nucleoside triphosphate hydrolases"/>
    <property type="match status" value="1"/>
</dbReference>
<feature type="coiled-coil region" evidence="4">
    <location>
        <begin position="515"/>
        <end position="591"/>
    </location>
</feature>
<accession>A0A023X6F8</accession>
<sequence length="959" mass="106691">MILSGLHLENFKQFREAVDLAPPEGAVGVVGANGSGKTTLFEAILWAFFGSRGGGARFSNDSIPWSGGSTSDRTLVEVTLDLGTSSYTVSRSLKSGKVQAAVHDRSTGREMAGGTSEVSGWVQRHLLAMDRTAFEATFFARQKELAFFSGVEGVSRRREVARLLSLNQIEAAQKLLRSDRNSLRAEANALESLVSGTDGERLEADLEAARKRFASLEAEEKRAAGELDRRAAELSKAREEAGRLEGLYREHNRLNGELGRADAGRERAEERAAELRLQLDSIAEDEKVAEEIRPKTLGLGDLIREIELLEAARRREERISDIKKERTRLLTEAHRNEKRAFELIEELDGEGVPLSGWDSVFEHEEDADQIRAACKVLESAVEARREAERRLSRLTESVRRHGELDRSEERLAALRRELEAAREELGRLEAEFLSRSGEGRPESRAEALRRELLALGRRSAQRAGLAEAEEREAAKLARARRMIEESDEHARCPTCQRGYERDEHAEVIESLRAQEMRLLEDAAASRHEVERLERESDDLARDLEATERLVAEIADLRERRTAQKARCEGLLQSFEEAEREAEALRRELADAPRPTDRDLAAAERRLSLTGMLCEAGPRLAGLLLAYEGASEAAEEKAKEAESLSGGEPYDGERHRSLEERRSEVQALAGRLEALEARISRRGEIEDRLHESVAAREDCKREATSLRKEVEALGFDEEAYVRAREAATRAEQLRDEAREARESAGRGLREAQGEVEALEKELARYRAQREAADEKAREAESLGSMDGLFSEFHSELTARIRPRLEAEASELVRDLTDGRYTRLEFDENYGVRLYDGLSDAYDISRFSGGEADVASLCARIALSKFVAGHSAGGAGTLGFVVLDEVFGALDAGRRRNVLLALDRLKRMFGQIFIISHVSDVQESGLLDETWFVEENEEGQSTVRVVAHDAALSAGALGAGV</sequence>
<dbReference type="Gene3D" id="3.40.50.300">
    <property type="entry name" value="P-loop containing nucleotide triphosphate hydrolases"/>
    <property type="match status" value="2"/>
</dbReference>
<keyword evidence="9" id="KW-1185">Reference proteome</keyword>
<feature type="coiled-coil region" evidence="4">
    <location>
        <begin position="258"/>
        <end position="319"/>
    </location>
</feature>
<keyword evidence="4" id="KW-0175">Coiled coil</keyword>
<evidence type="ECO:0000256" key="1">
    <source>
        <dbReference type="ARBA" id="ARBA00006930"/>
    </source>
</evidence>
<feature type="coiled-coil region" evidence="4">
    <location>
        <begin position="166"/>
        <end position="226"/>
    </location>
</feature>
<evidence type="ECO:0000256" key="5">
    <source>
        <dbReference type="SAM" id="MobiDB-lite"/>
    </source>
</evidence>
<comment type="similarity">
    <text evidence="1">Belongs to the SMC family. SbcC subfamily.</text>
</comment>
<feature type="coiled-coil region" evidence="4">
    <location>
        <begin position="719"/>
        <end position="781"/>
    </location>
</feature>
<evidence type="ECO:0000256" key="2">
    <source>
        <dbReference type="ARBA" id="ARBA00011322"/>
    </source>
</evidence>
<dbReference type="RefSeq" id="WP_038682913.1">
    <property type="nucleotide sequence ID" value="NZ_CP007514.1"/>
</dbReference>
<dbReference type="KEGG" id="rrd:RradSPS_2356"/>
<dbReference type="HOGENOM" id="CLU_004785_0_0_11"/>
<dbReference type="AlphaFoldDB" id="A0A023X6F8"/>
<dbReference type="STRING" id="42256.RradSPS_2356"/>
<reference evidence="8" key="2">
    <citation type="submission" date="2023-11" db="EMBL/GenBank/DDBJ databases">
        <title>MicrobeMod: A computational toolkit for identifying prokaryotic methylation and restriction-modification with nanopore sequencing.</title>
        <authorList>
            <person name="Crits-Christoph A."/>
            <person name="Kang S.C."/>
            <person name="Lee H."/>
            <person name="Ostrov N."/>
        </authorList>
    </citation>
    <scope>NUCLEOTIDE SEQUENCE</scope>
    <source>
        <strain evidence="8">ATCC 51242</strain>
    </source>
</reference>
<evidence type="ECO:0000259" key="6">
    <source>
        <dbReference type="Pfam" id="PF02463"/>
    </source>
</evidence>
<dbReference type="EMBL" id="CP007514">
    <property type="protein sequence ID" value="AHY47639.1"/>
    <property type="molecule type" value="Genomic_DNA"/>
</dbReference>
<feature type="region of interest" description="Disordered" evidence="5">
    <location>
        <begin position="635"/>
        <end position="658"/>
    </location>
</feature>
<protein>
    <recommendedName>
        <fullName evidence="3">Nuclease SbcCD subunit C</fullName>
    </recommendedName>
</protein>
<dbReference type="PANTHER" id="PTHR32114">
    <property type="entry name" value="ABC TRANSPORTER ABCH.3"/>
    <property type="match status" value="1"/>
</dbReference>
<evidence type="ECO:0000313" key="9">
    <source>
        <dbReference type="Proteomes" id="UP000025229"/>
    </source>
</evidence>
<reference evidence="7 9" key="1">
    <citation type="submission" date="2014-03" db="EMBL/GenBank/DDBJ databases">
        <title>Complete genome sequence of the Radio-Resistant Rubrobacter radiotolerans RSPS-4.</title>
        <authorList>
            <person name="Egas C.C."/>
            <person name="Barroso C.C."/>
            <person name="Froufe H.J.C."/>
            <person name="Pacheco J.J."/>
            <person name="Albuquerque L.L."/>
            <person name="da Costa M.M.S."/>
        </authorList>
    </citation>
    <scope>NUCLEOTIDE SEQUENCE [LARGE SCALE GENOMIC DNA]</scope>
    <source>
        <strain evidence="7 9">RSPS-4</strain>
    </source>
</reference>
<evidence type="ECO:0000256" key="3">
    <source>
        <dbReference type="ARBA" id="ARBA00013368"/>
    </source>
</evidence>
<proteinExistence type="inferred from homology"/>
<comment type="subunit">
    <text evidence="2">Heterodimer of SbcC and SbcD.</text>
</comment>
<organism evidence="7 9">
    <name type="scientific">Rubrobacter radiotolerans</name>
    <name type="common">Arthrobacter radiotolerans</name>
    <dbReference type="NCBI Taxonomy" id="42256"/>
    <lineage>
        <taxon>Bacteria</taxon>
        <taxon>Bacillati</taxon>
        <taxon>Actinomycetota</taxon>
        <taxon>Rubrobacteria</taxon>
        <taxon>Rubrobacterales</taxon>
        <taxon>Rubrobacteraceae</taxon>
        <taxon>Rubrobacter</taxon>
    </lineage>
</organism>
<feature type="coiled-coil region" evidence="4">
    <location>
        <begin position="377"/>
        <end position="431"/>
    </location>
</feature>
<dbReference type="InterPro" id="IPR027417">
    <property type="entry name" value="P-loop_NTPase"/>
</dbReference>
<dbReference type="Pfam" id="PF02463">
    <property type="entry name" value="SMC_N"/>
    <property type="match status" value="1"/>
</dbReference>
<evidence type="ECO:0000313" key="8">
    <source>
        <dbReference type="EMBL" id="MDX5895042.1"/>
    </source>
</evidence>
<name>A0A023X6F8_RUBRA</name>
<evidence type="ECO:0000256" key="4">
    <source>
        <dbReference type="SAM" id="Coils"/>
    </source>
</evidence>
<dbReference type="eggNOG" id="COG0419">
    <property type="taxonomic scope" value="Bacteria"/>
</dbReference>
<dbReference type="InterPro" id="IPR003395">
    <property type="entry name" value="RecF/RecN/SMC_N"/>
</dbReference>
<dbReference type="PANTHER" id="PTHR32114:SF2">
    <property type="entry name" value="ABC TRANSPORTER ABCH.3"/>
    <property type="match status" value="1"/>
</dbReference>
<feature type="domain" description="RecF/RecN/SMC N-terminal" evidence="6">
    <location>
        <begin position="3"/>
        <end position="929"/>
    </location>
</feature>
<dbReference type="Proteomes" id="UP001281130">
    <property type="component" value="Unassembled WGS sequence"/>
</dbReference>
<dbReference type="EMBL" id="JAWXXX010000001">
    <property type="protein sequence ID" value="MDX5895042.1"/>
    <property type="molecule type" value="Genomic_DNA"/>
</dbReference>
<dbReference type="Proteomes" id="UP000025229">
    <property type="component" value="Chromosome"/>
</dbReference>
<evidence type="ECO:0000313" key="7">
    <source>
        <dbReference type="EMBL" id="AHY47639.1"/>
    </source>
</evidence>